<dbReference type="EMBL" id="FWXV01000008">
    <property type="protein sequence ID" value="SMD22552.1"/>
    <property type="molecule type" value="Genomic_DNA"/>
</dbReference>
<evidence type="ECO:0000313" key="4">
    <source>
        <dbReference type="EMBL" id="SMD22552.1"/>
    </source>
</evidence>
<feature type="domain" description="Carrier" evidence="3">
    <location>
        <begin position="516"/>
        <end position="596"/>
    </location>
</feature>
<dbReference type="InterPro" id="IPR020845">
    <property type="entry name" value="AMP-binding_CS"/>
</dbReference>
<dbReference type="Pfam" id="PF00550">
    <property type="entry name" value="PP-binding"/>
    <property type="match status" value="1"/>
</dbReference>
<dbReference type="InterPro" id="IPR009081">
    <property type="entry name" value="PP-bd_ACP"/>
</dbReference>
<proteinExistence type="predicted"/>
<dbReference type="Gene3D" id="3.40.50.720">
    <property type="entry name" value="NAD(P)-binding Rossmann-like Domain"/>
    <property type="match status" value="1"/>
</dbReference>
<dbReference type="PROSITE" id="PS00455">
    <property type="entry name" value="AMP_BINDING"/>
    <property type="match status" value="1"/>
</dbReference>
<dbReference type="SUPFAM" id="SSF56801">
    <property type="entry name" value="Acetyl-CoA synthetase-like"/>
    <property type="match status" value="1"/>
</dbReference>
<dbReference type="InterPro" id="IPR010071">
    <property type="entry name" value="AA_adenyl_dom"/>
</dbReference>
<keyword evidence="5" id="KW-1185">Reference proteome</keyword>
<dbReference type="Proteomes" id="UP000192674">
    <property type="component" value="Unassembled WGS sequence"/>
</dbReference>
<dbReference type="Gene3D" id="1.10.1200.10">
    <property type="entry name" value="ACP-like"/>
    <property type="match status" value="1"/>
</dbReference>
<dbReference type="PROSITE" id="PS50075">
    <property type="entry name" value="CARRIER"/>
    <property type="match status" value="1"/>
</dbReference>
<dbReference type="PANTHER" id="PTHR44845">
    <property type="entry name" value="CARRIER DOMAIN-CONTAINING PROTEIN"/>
    <property type="match status" value="1"/>
</dbReference>
<evidence type="ECO:0000313" key="5">
    <source>
        <dbReference type="Proteomes" id="UP000192674"/>
    </source>
</evidence>
<dbReference type="Gene3D" id="3.40.50.980">
    <property type="match status" value="2"/>
</dbReference>
<dbReference type="RefSeq" id="WP_160096929.1">
    <property type="nucleotide sequence ID" value="NZ_FWXV01000008.1"/>
</dbReference>
<sequence length="1017" mass="109249">MRTDETGEQDGGLSGRSLGELFMAQVRRHPDRPAIAGADGQVSYAELGSLVERFARGLRRLRLPAGAMVGVAGDRGRDACVAMVGAVCAGLGYVPLDPSLPAERLHNMVADSGAVAVIRLPGAKAVDGRMLEFADILDLGRYGMDSPAPQADAAPAYVMFTSGTSGRPKAVAIPQRGVARLSIGNGFLDIEPTDRVLHGCSLSFDASVFEIWPTLLNGACLVPVASDVLLSPPALHALLQRERISVLFLTTSIFHHMAAERPELFAGLRYAVTGGEALQTEAARRVLEHGRPAHLVNAYGPTEAACVATAHVFTSVSPDWAGVPIGIPIADTTCYVVRPDDTLAMDGEDGELCVGGDGIATGYLNAPGESAERFVRLPVGRSGEPVPVYRTGDVVRRRTDGVLEFVGRRDDQVKIRGFRIEPGEIRAVLTSHPNVGDAAVAVRGEGGARVLAAYVATAGATPDAQDLLGFLRARLPEYMVPATVTVLDRLPLTASGKLDHAALPASPDASPAEALGSPGSVAETVAAIWASILPSGHAQPDDDFFAGGGNSLLAVQLVAQVQEQLGLDDEHNYLLITNLLNEPTIRAFTSTVENLWRTGAADDAHAATADRWRPDVAWEVPQVTHAGPEPDWRAPRHVFLTGATGFLGAYLLRELLDQTDAQIHTLVRARDIAHAYSRLTEAQRRYGIDRPLPQERVRPVLGDLAKPRLGLADADWELQAAQADVIHHCGAEVNFLYPYEKLRVANVFGTQEILRLAARRAIPVHHVSTLAVVHGMGAAGLREVTEDTPLDNVELLGMGYPESKWVAEEVVRGAARAGLPTAIHRPYEISGDTTGFVWNSGAALCELFRIITELELAPDLDLALNLVPVDYVAASIVHLGLDQPANGQTYHLVNPGEALLSDLVDRLRAHGHRIHTVDYPAWIEEMLAYLADRPGHPFTPLTQLYTKRVTPEITLQELACARITPRLDRSRLDAAEAGSGLVCPPVDRELLDGYVRYFHDSGFIVRPATELERADHA</sequence>
<dbReference type="SUPFAM" id="SSF51735">
    <property type="entry name" value="NAD(P)-binding Rossmann-fold domains"/>
    <property type="match status" value="1"/>
</dbReference>
<dbReference type="OrthoDB" id="4477213at2"/>
<dbReference type="SUPFAM" id="SSF47336">
    <property type="entry name" value="ACP-like"/>
    <property type="match status" value="1"/>
</dbReference>
<evidence type="ECO:0000256" key="2">
    <source>
        <dbReference type="ARBA" id="ARBA00022553"/>
    </source>
</evidence>
<dbReference type="Pfam" id="PF07993">
    <property type="entry name" value="NAD_binding_4"/>
    <property type="match status" value="1"/>
</dbReference>
<dbReference type="InterPro" id="IPR000873">
    <property type="entry name" value="AMP-dep_synth/lig_dom"/>
</dbReference>
<evidence type="ECO:0000259" key="3">
    <source>
        <dbReference type="PROSITE" id="PS50075"/>
    </source>
</evidence>
<dbReference type="InterPro" id="IPR025110">
    <property type="entry name" value="AMP-bd_C"/>
</dbReference>
<accession>A0A1Y5XZJ2</accession>
<dbReference type="InterPro" id="IPR036736">
    <property type="entry name" value="ACP-like_sf"/>
</dbReference>
<evidence type="ECO:0000256" key="1">
    <source>
        <dbReference type="ARBA" id="ARBA00022450"/>
    </source>
</evidence>
<reference evidence="4 5" key="1">
    <citation type="submission" date="2017-04" db="EMBL/GenBank/DDBJ databases">
        <authorList>
            <person name="Afonso C.L."/>
            <person name="Miller P.J."/>
            <person name="Scott M.A."/>
            <person name="Spackman E."/>
            <person name="Goraichik I."/>
            <person name="Dimitrov K.M."/>
            <person name="Suarez D.L."/>
            <person name="Swayne D.E."/>
        </authorList>
    </citation>
    <scope>NUCLEOTIDE SEQUENCE [LARGE SCALE GENOMIC DNA]</scope>
    <source>
        <strain evidence="4 5">DSM 43828</strain>
    </source>
</reference>
<dbReference type="AlphaFoldDB" id="A0A1Y5XZJ2"/>
<gene>
    <name evidence="4" type="ORF">SAMN05661093_07487</name>
</gene>
<dbReference type="InterPro" id="IPR045851">
    <property type="entry name" value="AMP-bd_C_sf"/>
</dbReference>
<dbReference type="Pfam" id="PF13193">
    <property type="entry name" value="AMP-binding_C"/>
    <property type="match status" value="1"/>
</dbReference>
<dbReference type="InterPro" id="IPR013120">
    <property type="entry name" value="FAR_NAD-bd"/>
</dbReference>
<dbReference type="NCBIfam" id="TIGR01733">
    <property type="entry name" value="AA-adenyl-dom"/>
    <property type="match status" value="1"/>
</dbReference>
<dbReference type="PANTHER" id="PTHR44845:SF6">
    <property type="entry name" value="BETA-ALANINE-ACTIVATING ENZYME"/>
    <property type="match status" value="1"/>
</dbReference>
<organism evidence="4 5">
    <name type="scientific">Kibdelosporangium aridum</name>
    <dbReference type="NCBI Taxonomy" id="2030"/>
    <lineage>
        <taxon>Bacteria</taxon>
        <taxon>Bacillati</taxon>
        <taxon>Actinomycetota</taxon>
        <taxon>Actinomycetes</taxon>
        <taxon>Pseudonocardiales</taxon>
        <taxon>Pseudonocardiaceae</taxon>
        <taxon>Kibdelosporangium</taxon>
    </lineage>
</organism>
<dbReference type="Gene3D" id="2.30.38.10">
    <property type="entry name" value="Luciferase, Domain 3"/>
    <property type="match status" value="1"/>
</dbReference>
<name>A0A1Y5XZJ2_KIBAR</name>
<dbReference type="InterPro" id="IPR010080">
    <property type="entry name" value="Thioester_reductase-like_dom"/>
</dbReference>
<keyword evidence="1" id="KW-0596">Phosphopantetheine</keyword>
<dbReference type="NCBIfam" id="TIGR01746">
    <property type="entry name" value="Thioester-redct"/>
    <property type="match status" value="1"/>
</dbReference>
<dbReference type="CDD" id="cd05235">
    <property type="entry name" value="SDR_e1"/>
    <property type="match status" value="1"/>
</dbReference>
<dbReference type="Pfam" id="PF00501">
    <property type="entry name" value="AMP-binding"/>
    <property type="match status" value="1"/>
</dbReference>
<dbReference type="InterPro" id="IPR036291">
    <property type="entry name" value="NAD(P)-bd_dom_sf"/>
</dbReference>
<dbReference type="Gene3D" id="3.30.300.30">
    <property type="match status" value="1"/>
</dbReference>
<keyword evidence="2" id="KW-0597">Phosphoprotein</keyword>
<protein>
    <submittedName>
        <fullName evidence="4">Amino acid adenylation domain-containing protein/thioester reductase domain-containing protein</fullName>
    </submittedName>
</protein>